<dbReference type="STRING" id="273116.gene:9380940"/>
<dbReference type="AlphaFoldDB" id="Q97CD2"/>
<dbReference type="SUPFAM" id="SSF52540">
    <property type="entry name" value="P-loop containing nucleoside triphosphate hydrolases"/>
    <property type="match status" value="1"/>
</dbReference>
<dbReference type="Pfam" id="PF06745">
    <property type="entry name" value="ATPase"/>
    <property type="match status" value="1"/>
</dbReference>
<protein>
    <recommendedName>
        <fullName evidence="1">KaiC-like domain-containing protein</fullName>
    </recommendedName>
</protein>
<organism evidence="2 3">
    <name type="scientific">Thermoplasma volcanium (strain ATCC 51530 / DSM 4299 / JCM 9571 / NBRC 15438 / GSS1)</name>
    <dbReference type="NCBI Taxonomy" id="273116"/>
    <lineage>
        <taxon>Archaea</taxon>
        <taxon>Methanobacteriati</taxon>
        <taxon>Thermoplasmatota</taxon>
        <taxon>Thermoplasmata</taxon>
        <taxon>Thermoplasmatales</taxon>
        <taxon>Thermoplasmataceae</taxon>
        <taxon>Thermoplasma</taxon>
    </lineage>
</organism>
<evidence type="ECO:0000313" key="3">
    <source>
        <dbReference type="Proteomes" id="UP000001017"/>
    </source>
</evidence>
<dbReference type="InterPro" id="IPR027417">
    <property type="entry name" value="P-loop_NTPase"/>
</dbReference>
<dbReference type="PaxDb" id="273116-14324384"/>
<dbReference type="RefSeq" id="WP_010916425.1">
    <property type="nucleotide sequence ID" value="NC_002689.2"/>
</dbReference>
<dbReference type="EMBL" id="BA000011">
    <property type="protein sequence ID" value="BAB59312.1"/>
    <property type="molecule type" value="Genomic_DNA"/>
</dbReference>
<proteinExistence type="predicted"/>
<dbReference type="GeneID" id="1441655"/>
<dbReference type="InterPro" id="IPR014774">
    <property type="entry name" value="KaiC-like_dom"/>
</dbReference>
<dbReference type="HOGENOM" id="CLU_1163848_0_0_2"/>
<reference evidence="2 3" key="2">
    <citation type="journal article" date="2000" name="Proc. Natl. Acad. Sci. U.S.A.">
        <title>Archaeal adaptation to higher temperatures revealed by genomic sequence of Thermoplasma volcanium.</title>
        <authorList>
            <person name="Kawashima T."/>
            <person name="Amano N."/>
            <person name="Koike H."/>
            <person name="Makino S."/>
            <person name="Higuchi S."/>
            <person name="Kawashima-Ohya Y."/>
            <person name="Watanabe K."/>
            <person name="Yamazaki M."/>
            <person name="Kanehori K."/>
            <person name="Kawamoto T."/>
            <person name="Nunoshiba T."/>
            <person name="Yamamoto Y."/>
            <person name="Aramaki H."/>
            <person name="Makino K."/>
            <person name="Suzuki M."/>
        </authorList>
    </citation>
    <scope>NUCLEOTIDE SEQUENCE [LARGE SCALE GENOMIC DNA]</scope>
    <source>
        <strain evidence="3">ATCC 51530 / DSM 4299 / JCM 9571 / NBRC 15438 / GSS1</strain>
    </source>
</reference>
<gene>
    <name evidence="2" type="ORF">TVG0180022</name>
</gene>
<evidence type="ECO:0000313" key="2">
    <source>
        <dbReference type="EMBL" id="BAB59312.1"/>
    </source>
</evidence>
<dbReference type="Gene3D" id="3.40.50.300">
    <property type="entry name" value="P-loop containing nucleotide triphosphate hydrolases"/>
    <property type="match status" value="1"/>
</dbReference>
<dbReference type="eggNOG" id="arCOG01693">
    <property type="taxonomic scope" value="Archaea"/>
</dbReference>
<name>Q97CD2_THEVO</name>
<evidence type="ECO:0000259" key="1">
    <source>
        <dbReference type="Pfam" id="PF06745"/>
    </source>
</evidence>
<keyword evidence="3" id="KW-1185">Reference proteome</keyword>
<sequence length="238" mass="27430">MQAEGEKSDKISKISTGIPRVDELLYGGFDGRDNIVVSGNNFSQKRSFIYNFIKSSANSGMKVIIINVDGSSESLLADLARRGTDLENIILLDGFSKNFQEKVPPNAEVIDDPSNVSSVLKQYMLRAQKEKDFIFVFLSATPYLMDFNDQNRKFFVQLVHWNRKNSLLSTYVLDDFVGQTTAEWFAYMMDFSLYFKNDGDYDYMRVLSLKPVRTKDWIRIYKDSDVFTLGSFNVERIR</sequence>
<dbReference type="SMR" id="Q97CD2"/>
<reference evidence="2 3" key="1">
    <citation type="journal article" date="1999" name="Proc. Jpn. Acad.">
        <title>Determination of the complete genomic DNA sequence of Thermoplasma volvanium GSS1.</title>
        <authorList>
            <person name="Kawashima T."/>
            <person name="Yamamoto Y."/>
            <person name="Aramaki H."/>
            <person name="Nunoshiba T."/>
            <person name="Kawamoto T."/>
            <person name="Watanabe K."/>
            <person name="Yamazaki M."/>
            <person name="Kanehori K."/>
            <person name="Amano N."/>
            <person name="Ohya Y."/>
            <person name="Makino K."/>
            <person name="Suzuki M."/>
        </authorList>
    </citation>
    <scope>NUCLEOTIDE SEQUENCE [LARGE SCALE GENOMIC DNA]</scope>
    <source>
        <strain evidence="3">ATCC 51530 / DSM 4299 / JCM 9571 / NBRC 15438 / GSS1</strain>
    </source>
</reference>
<dbReference type="OrthoDB" id="27015at2157"/>
<dbReference type="KEGG" id="tvo:TVG0180022"/>
<dbReference type="Proteomes" id="UP000001017">
    <property type="component" value="Chromosome"/>
</dbReference>
<accession>Q97CD2</accession>
<feature type="domain" description="KaiC-like" evidence="1">
    <location>
        <begin position="14"/>
        <end position="172"/>
    </location>
</feature>